<evidence type="ECO:0000259" key="4">
    <source>
        <dbReference type="PROSITE" id="PS50043"/>
    </source>
</evidence>
<gene>
    <name evidence="5" type="ORF">ACFQ1Q_12315</name>
</gene>
<dbReference type="Pfam" id="PF00196">
    <property type="entry name" value="GerE"/>
    <property type="match status" value="1"/>
</dbReference>
<dbReference type="SUPFAM" id="SSF46894">
    <property type="entry name" value="C-terminal effector domain of the bipartite response regulators"/>
    <property type="match status" value="1"/>
</dbReference>
<dbReference type="InterPro" id="IPR000792">
    <property type="entry name" value="Tscrpt_reg_LuxR_C"/>
</dbReference>
<sequence>MKSHDTHKKIIILLEQLAYSDEKLNTEQLFNILDKIRNICLDETTINLVMSSLKSLSKHQMFDKVKKLTDRETQVVLLISKGLKSTGIAKQLNLSKSTIETHRKNIRKKLNLKGNDSLFAFALVFSLQSKSHQILGEV</sequence>
<organism evidence="5 6">
    <name type="scientific">Winogradskyella litorisediminis</name>
    <dbReference type="NCBI Taxonomy" id="1156618"/>
    <lineage>
        <taxon>Bacteria</taxon>
        <taxon>Pseudomonadati</taxon>
        <taxon>Bacteroidota</taxon>
        <taxon>Flavobacteriia</taxon>
        <taxon>Flavobacteriales</taxon>
        <taxon>Flavobacteriaceae</taxon>
        <taxon>Winogradskyella</taxon>
    </lineage>
</organism>
<evidence type="ECO:0000313" key="6">
    <source>
        <dbReference type="Proteomes" id="UP001597013"/>
    </source>
</evidence>
<dbReference type="RefSeq" id="WP_386131938.1">
    <property type="nucleotide sequence ID" value="NZ_JBHTJL010000016.1"/>
</dbReference>
<protein>
    <submittedName>
        <fullName evidence="5">Helix-turn-helix transcriptional regulator</fullName>
    </submittedName>
</protein>
<reference evidence="6" key="1">
    <citation type="journal article" date="2019" name="Int. J. Syst. Evol. Microbiol.">
        <title>The Global Catalogue of Microorganisms (GCM) 10K type strain sequencing project: providing services to taxonomists for standard genome sequencing and annotation.</title>
        <authorList>
            <consortium name="The Broad Institute Genomics Platform"/>
            <consortium name="The Broad Institute Genome Sequencing Center for Infectious Disease"/>
            <person name="Wu L."/>
            <person name="Ma J."/>
        </authorList>
    </citation>
    <scope>NUCLEOTIDE SEQUENCE [LARGE SCALE GENOMIC DNA]</scope>
    <source>
        <strain evidence="6">CCUG 62215</strain>
    </source>
</reference>
<accession>A0ABW3N945</accession>
<evidence type="ECO:0000256" key="3">
    <source>
        <dbReference type="ARBA" id="ARBA00023163"/>
    </source>
</evidence>
<proteinExistence type="predicted"/>
<comment type="caution">
    <text evidence="5">The sequence shown here is derived from an EMBL/GenBank/DDBJ whole genome shotgun (WGS) entry which is preliminary data.</text>
</comment>
<keyword evidence="2" id="KW-0238">DNA-binding</keyword>
<feature type="domain" description="HTH luxR-type" evidence="4">
    <location>
        <begin position="61"/>
        <end position="126"/>
    </location>
</feature>
<evidence type="ECO:0000256" key="2">
    <source>
        <dbReference type="ARBA" id="ARBA00023125"/>
    </source>
</evidence>
<dbReference type="InterPro" id="IPR016032">
    <property type="entry name" value="Sig_transdc_resp-reg_C-effctor"/>
</dbReference>
<dbReference type="CDD" id="cd06170">
    <property type="entry name" value="LuxR_C_like"/>
    <property type="match status" value="1"/>
</dbReference>
<evidence type="ECO:0000256" key="1">
    <source>
        <dbReference type="ARBA" id="ARBA00023015"/>
    </source>
</evidence>
<dbReference type="PRINTS" id="PR00038">
    <property type="entry name" value="HTHLUXR"/>
</dbReference>
<keyword evidence="1" id="KW-0805">Transcription regulation</keyword>
<dbReference type="SMART" id="SM00421">
    <property type="entry name" value="HTH_LUXR"/>
    <property type="match status" value="1"/>
</dbReference>
<name>A0ABW3N945_9FLAO</name>
<dbReference type="EMBL" id="JBHTJL010000016">
    <property type="protein sequence ID" value="MFD1064032.1"/>
    <property type="molecule type" value="Genomic_DNA"/>
</dbReference>
<dbReference type="PANTHER" id="PTHR44688">
    <property type="entry name" value="DNA-BINDING TRANSCRIPTIONAL ACTIVATOR DEVR_DOSR"/>
    <property type="match status" value="1"/>
</dbReference>
<keyword evidence="3" id="KW-0804">Transcription</keyword>
<dbReference type="Proteomes" id="UP001597013">
    <property type="component" value="Unassembled WGS sequence"/>
</dbReference>
<dbReference type="Gene3D" id="1.10.10.10">
    <property type="entry name" value="Winged helix-like DNA-binding domain superfamily/Winged helix DNA-binding domain"/>
    <property type="match status" value="1"/>
</dbReference>
<evidence type="ECO:0000313" key="5">
    <source>
        <dbReference type="EMBL" id="MFD1064032.1"/>
    </source>
</evidence>
<dbReference type="PROSITE" id="PS00622">
    <property type="entry name" value="HTH_LUXR_1"/>
    <property type="match status" value="1"/>
</dbReference>
<dbReference type="PROSITE" id="PS50043">
    <property type="entry name" value="HTH_LUXR_2"/>
    <property type="match status" value="1"/>
</dbReference>
<dbReference type="PANTHER" id="PTHR44688:SF16">
    <property type="entry name" value="DNA-BINDING TRANSCRIPTIONAL ACTIVATOR DEVR_DOSR"/>
    <property type="match status" value="1"/>
</dbReference>
<keyword evidence="6" id="KW-1185">Reference proteome</keyword>
<dbReference type="InterPro" id="IPR036388">
    <property type="entry name" value="WH-like_DNA-bd_sf"/>
</dbReference>